<keyword evidence="9" id="KW-1185">Reference proteome</keyword>
<dbReference type="InterPro" id="IPR006665">
    <property type="entry name" value="OmpA-like"/>
</dbReference>
<dbReference type="Gene3D" id="2.60.40.1120">
    <property type="entry name" value="Carboxypeptidase-like, regulatory domain"/>
    <property type="match status" value="1"/>
</dbReference>
<feature type="signal peptide" evidence="6">
    <location>
        <begin position="1"/>
        <end position="22"/>
    </location>
</feature>
<proteinExistence type="predicted"/>
<feature type="chain" id="PRO_5046676491" evidence="6">
    <location>
        <begin position="23"/>
        <end position="306"/>
    </location>
</feature>
<dbReference type="Pfam" id="PF13620">
    <property type="entry name" value="CarboxypepD_reg"/>
    <property type="match status" value="1"/>
</dbReference>
<evidence type="ECO:0000256" key="4">
    <source>
        <dbReference type="PROSITE-ProRule" id="PRU00473"/>
    </source>
</evidence>
<comment type="caution">
    <text evidence="8">The sequence shown here is derived from an EMBL/GenBank/DDBJ whole genome shotgun (WGS) entry which is preliminary data.</text>
</comment>
<feature type="domain" description="OmpA-like" evidence="7">
    <location>
        <begin position="190"/>
        <end position="306"/>
    </location>
</feature>
<gene>
    <name evidence="8" type="ORF">ACFSUS_23365</name>
</gene>
<sequence>MKWIKYLVVFSCLVLGRPLVSTSWGQARTSAPPTDGTASLEGTVVDAATRKPVVGAKISVKSQAGTMRAQQVITTNGAFQFTLDPKQPYLISFEAEGYEPHSEQQGFSSPKATWLRRQPTYLYRTGTKPASTTQTAQNTVASSSTTPASPPPTVSSAQVASTNQSAAAPRVTPPKTLDAKVVYTPPLVVAPTGKVTQLRAIQFVQSKAELLPDAQPALEQLLEFMNKNPTAEIELAGHTDNQGDFDENVRLSKQRVDLVKEYLVKSGVAANRITTRGYGPTRPIASNNFESTRQLNRRVEMTVLKQ</sequence>
<feature type="compositionally biased region" description="Polar residues" evidence="5">
    <location>
        <begin position="128"/>
        <end position="138"/>
    </location>
</feature>
<dbReference type="PANTHER" id="PTHR30329">
    <property type="entry name" value="STATOR ELEMENT OF FLAGELLAR MOTOR COMPLEX"/>
    <property type="match status" value="1"/>
</dbReference>
<feature type="region of interest" description="Disordered" evidence="5">
    <location>
        <begin position="125"/>
        <end position="171"/>
    </location>
</feature>
<dbReference type="SUPFAM" id="SSF49464">
    <property type="entry name" value="Carboxypeptidase regulatory domain-like"/>
    <property type="match status" value="1"/>
</dbReference>
<dbReference type="InterPro" id="IPR050330">
    <property type="entry name" value="Bact_OuterMem_StrucFunc"/>
</dbReference>
<evidence type="ECO:0000256" key="3">
    <source>
        <dbReference type="ARBA" id="ARBA00023237"/>
    </source>
</evidence>
<dbReference type="InterPro" id="IPR036737">
    <property type="entry name" value="OmpA-like_sf"/>
</dbReference>
<evidence type="ECO:0000256" key="5">
    <source>
        <dbReference type="SAM" id="MobiDB-lite"/>
    </source>
</evidence>
<evidence type="ECO:0000256" key="1">
    <source>
        <dbReference type="ARBA" id="ARBA00004442"/>
    </source>
</evidence>
<dbReference type="EMBL" id="JBHULN010000019">
    <property type="protein sequence ID" value="MFD2573598.1"/>
    <property type="molecule type" value="Genomic_DNA"/>
</dbReference>
<dbReference type="Proteomes" id="UP001597469">
    <property type="component" value="Unassembled WGS sequence"/>
</dbReference>
<dbReference type="PANTHER" id="PTHR30329:SF21">
    <property type="entry name" value="LIPOPROTEIN YIAD-RELATED"/>
    <property type="match status" value="1"/>
</dbReference>
<keyword evidence="3" id="KW-0998">Cell outer membrane</keyword>
<dbReference type="CDD" id="cd07185">
    <property type="entry name" value="OmpA_C-like"/>
    <property type="match status" value="1"/>
</dbReference>
<keyword evidence="2 4" id="KW-0472">Membrane</keyword>
<evidence type="ECO:0000256" key="6">
    <source>
        <dbReference type="SAM" id="SignalP"/>
    </source>
</evidence>
<dbReference type="InterPro" id="IPR008969">
    <property type="entry name" value="CarboxyPept-like_regulatory"/>
</dbReference>
<dbReference type="InterPro" id="IPR006664">
    <property type="entry name" value="OMP_bac"/>
</dbReference>
<evidence type="ECO:0000259" key="7">
    <source>
        <dbReference type="PROSITE" id="PS51123"/>
    </source>
</evidence>
<dbReference type="PRINTS" id="PR01021">
    <property type="entry name" value="OMPADOMAIN"/>
</dbReference>
<reference evidence="9" key="1">
    <citation type="journal article" date="2019" name="Int. J. Syst. Evol. Microbiol.">
        <title>The Global Catalogue of Microorganisms (GCM) 10K type strain sequencing project: providing services to taxonomists for standard genome sequencing and annotation.</title>
        <authorList>
            <consortium name="The Broad Institute Genomics Platform"/>
            <consortium name="The Broad Institute Genome Sequencing Center for Infectious Disease"/>
            <person name="Wu L."/>
            <person name="Ma J."/>
        </authorList>
    </citation>
    <scope>NUCLEOTIDE SEQUENCE [LARGE SCALE GENOMIC DNA]</scope>
    <source>
        <strain evidence="9">KCTC 42805</strain>
    </source>
</reference>
<name>A0ABW5MBF5_9BACT</name>
<dbReference type="RefSeq" id="WP_381526426.1">
    <property type="nucleotide sequence ID" value="NZ_JBHULN010000019.1"/>
</dbReference>
<keyword evidence="6" id="KW-0732">Signal</keyword>
<comment type="subcellular location">
    <subcellularLocation>
        <location evidence="1">Cell outer membrane</location>
    </subcellularLocation>
</comment>
<organism evidence="8 9">
    <name type="scientific">Spirosoma soli</name>
    <dbReference type="NCBI Taxonomy" id="1770529"/>
    <lineage>
        <taxon>Bacteria</taxon>
        <taxon>Pseudomonadati</taxon>
        <taxon>Bacteroidota</taxon>
        <taxon>Cytophagia</taxon>
        <taxon>Cytophagales</taxon>
        <taxon>Cytophagaceae</taxon>
        <taxon>Spirosoma</taxon>
    </lineage>
</organism>
<dbReference type="PROSITE" id="PS51123">
    <property type="entry name" value="OMPA_2"/>
    <property type="match status" value="1"/>
</dbReference>
<protein>
    <submittedName>
        <fullName evidence="8">OmpA family protein</fullName>
    </submittedName>
</protein>
<dbReference type="Gene3D" id="3.30.1330.60">
    <property type="entry name" value="OmpA-like domain"/>
    <property type="match status" value="1"/>
</dbReference>
<dbReference type="Pfam" id="PF00691">
    <property type="entry name" value="OmpA"/>
    <property type="match status" value="1"/>
</dbReference>
<evidence type="ECO:0000256" key="2">
    <source>
        <dbReference type="ARBA" id="ARBA00023136"/>
    </source>
</evidence>
<evidence type="ECO:0000313" key="9">
    <source>
        <dbReference type="Proteomes" id="UP001597469"/>
    </source>
</evidence>
<accession>A0ABW5MBF5</accession>
<evidence type="ECO:0000313" key="8">
    <source>
        <dbReference type="EMBL" id="MFD2573598.1"/>
    </source>
</evidence>
<dbReference type="SUPFAM" id="SSF103088">
    <property type="entry name" value="OmpA-like"/>
    <property type="match status" value="1"/>
</dbReference>